<evidence type="ECO:0000313" key="15">
    <source>
        <dbReference type="Ensembl" id="ENSSMRP00000010724.1"/>
    </source>
</evidence>
<keyword evidence="3" id="KW-0479">Metal-binding</keyword>
<evidence type="ECO:0000313" key="16">
    <source>
        <dbReference type="Proteomes" id="UP000694421"/>
    </source>
</evidence>
<evidence type="ECO:0000256" key="6">
    <source>
        <dbReference type="ARBA" id="ARBA00022833"/>
    </source>
</evidence>
<feature type="domain" description="C2H2-type" evidence="13">
    <location>
        <begin position="373"/>
        <end position="400"/>
    </location>
</feature>
<feature type="domain" description="C2H2-type" evidence="13">
    <location>
        <begin position="317"/>
        <end position="344"/>
    </location>
</feature>
<dbReference type="GO" id="GO:0000981">
    <property type="term" value="F:DNA-binding transcription factor activity, RNA polymerase II-specific"/>
    <property type="evidence" value="ECO:0007669"/>
    <property type="project" value="TreeGrafter"/>
</dbReference>
<dbReference type="Gene3D" id="3.30.160.60">
    <property type="entry name" value="Classic Zinc Finger"/>
    <property type="match status" value="8"/>
</dbReference>
<dbReference type="AlphaFoldDB" id="A0A8D0BT53"/>
<reference evidence="15" key="2">
    <citation type="submission" date="2025-09" db="UniProtKB">
        <authorList>
            <consortium name="Ensembl"/>
        </authorList>
    </citation>
    <scope>IDENTIFICATION</scope>
</reference>
<feature type="region of interest" description="Disordered" evidence="12">
    <location>
        <begin position="237"/>
        <end position="282"/>
    </location>
</feature>
<feature type="domain" description="C2H2-type" evidence="13">
    <location>
        <begin position="457"/>
        <end position="485"/>
    </location>
</feature>
<evidence type="ECO:0000259" key="14">
    <source>
        <dbReference type="PROSITE" id="PS50804"/>
    </source>
</evidence>
<evidence type="ECO:0000256" key="2">
    <source>
        <dbReference type="ARBA" id="ARBA00006991"/>
    </source>
</evidence>
<dbReference type="InterPro" id="IPR036236">
    <property type="entry name" value="Znf_C2H2_sf"/>
</dbReference>
<accession>A0A8D0BT53</accession>
<dbReference type="InterPro" id="IPR013087">
    <property type="entry name" value="Znf_C2H2_type"/>
</dbReference>
<dbReference type="GO" id="GO:0008270">
    <property type="term" value="F:zinc ion binding"/>
    <property type="evidence" value="ECO:0007669"/>
    <property type="project" value="UniProtKB-KW"/>
</dbReference>
<evidence type="ECO:0000259" key="13">
    <source>
        <dbReference type="PROSITE" id="PS50157"/>
    </source>
</evidence>
<evidence type="ECO:0000256" key="9">
    <source>
        <dbReference type="ARBA" id="ARBA00023163"/>
    </source>
</evidence>
<dbReference type="GeneTree" id="ENSGT00940000154715"/>
<dbReference type="PANTHER" id="PTHR23226:SF377">
    <property type="entry name" value="ZINC FINGER AND SCAN DOMAIN-CONTAINING PROTEIN 20"/>
    <property type="match status" value="1"/>
</dbReference>
<feature type="compositionally biased region" description="Polar residues" evidence="12">
    <location>
        <begin position="244"/>
        <end position="253"/>
    </location>
</feature>
<evidence type="ECO:0000256" key="11">
    <source>
        <dbReference type="PROSITE-ProRule" id="PRU00042"/>
    </source>
</evidence>
<dbReference type="OMA" id="RESERCK"/>
<dbReference type="GO" id="GO:0005634">
    <property type="term" value="C:nucleus"/>
    <property type="evidence" value="ECO:0007669"/>
    <property type="project" value="UniProtKB-SubCell"/>
</dbReference>
<dbReference type="CDD" id="cd07936">
    <property type="entry name" value="SCAN"/>
    <property type="match status" value="1"/>
</dbReference>
<keyword evidence="4" id="KW-0677">Repeat</keyword>
<dbReference type="InterPro" id="IPR003309">
    <property type="entry name" value="SCAN_dom"/>
</dbReference>
<dbReference type="PANTHER" id="PTHR23226">
    <property type="entry name" value="ZINC FINGER AND SCAN DOMAIN-CONTAINING"/>
    <property type="match status" value="1"/>
</dbReference>
<name>A0A8D0BT53_SALMN</name>
<sequence length="509" mass="58181">MGAALRHTQARGSLAGQATTPPNALSFRVPFPPNHTGDSASLTGNDRFESLSCLPGIFLSPDVGNIHHPQKVPPARTPVVRETKMVKEERAPPSEQNSLGPKLERDPDDFELRRPREVCTQYHRLCHQWLRPEKHTKAKMLDLVVLEQFLAVLPPEMQNWVRECGPESSSQAVALAEGFLLNQMEDARQDADQEISQCRQAEGQPEEGITGFSEAEKVPPDPTWNLLCRGIVQERDKDIPTLDGHQNSKNSTDVENERLQNPRESERCKRSQLKTRKNKPSISMREKKHKCLQCGRSYVEKGALTKHQRTHSGVKPYKCLECGMGFTDRQNLTNHERIHTGEKPYKCMECGKTFRNRGTLTNHQRIHTGEKPYKCLNCGKSFSIRSTLIKHHRIHTGEKPYKCLKCGKSFKRKEYLTVHERTHTGEKPYKCVECGKSYTDKGKLSKHQARHTTEKLYKCMECGIYFGSGGSLRLHQRRRHRQEKPYQCLNCGRSFSQDTQLVAHLNACW</sequence>
<dbReference type="Gene3D" id="1.10.4020.10">
    <property type="entry name" value="DNA breaking-rejoining enzymes"/>
    <property type="match status" value="1"/>
</dbReference>
<evidence type="ECO:0000256" key="8">
    <source>
        <dbReference type="ARBA" id="ARBA00023125"/>
    </source>
</evidence>
<feature type="domain" description="C2H2-type" evidence="13">
    <location>
        <begin position="401"/>
        <end position="428"/>
    </location>
</feature>
<keyword evidence="8" id="KW-0238">DNA-binding</keyword>
<evidence type="ECO:0000256" key="7">
    <source>
        <dbReference type="ARBA" id="ARBA00023015"/>
    </source>
</evidence>
<dbReference type="FunFam" id="3.30.160.60:FF:000620">
    <property type="entry name" value="Zinc finger protein 263"/>
    <property type="match status" value="1"/>
</dbReference>
<organism evidence="15 16">
    <name type="scientific">Salvator merianae</name>
    <name type="common">Argentine black and white tegu</name>
    <name type="synonym">Tupinambis merianae</name>
    <dbReference type="NCBI Taxonomy" id="96440"/>
    <lineage>
        <taxon>Eukaryota</taxon>
        <taxon>Metazoa</taxon>
        <taxon>Chordata</taxon>
        <taxon>Craniata</taxon>
        <taxon>Vertebrata</taxon>
        <taxon>Euteleostomi</taxon>
        <taxon>Lepidosauria</taxon>
        <taxon>Squamata</taxon>
        <taxon>Bifurcata</taxon>
        <taxon>Unidentata</taxon>
        <taxon>Episquamata</taxon>
        <taxon>Laterata</taxon>
        <taxon>Teiioidea</taxon>
        <taxon>Teiidae</taxon>
        <taxon>Salvator</taxon>
    </lineage>
</organism>
<dbReference type="SUPFAM" id="SSF47353">
    <property type="entry name" value="Retrovirus capsid dimerization domain-like"/>
    <property type="match status" value="1"/>
</dbReference>
<evidence type="ECO:0000256" key="4">
    <source>
        <dbReference type="ARBA" id="ARBA00022737"/>
    </source>
</evidence>
<dbReference type="Pfam" id="PF02023">
    <property type="entry name" value="SCAN"/>
    <property type="match status" value="1"/>
</dbReference>
<dbReference type="FunFam" id="3.30.160.60:FF:002343">
    <property type="entry name" value="Zinc finger protein 33A"/>
    <property type="match status" value="3"/>
</dbReference>
<proteinExistence type="inferred from homology"/>
<feature type="region of interest" description="Disordered" evidence="12">
    <location>
        <begin position="1"/>
        <end position="43"/>
    </location>
</feature>
<evidence type="ECO:0000256" key="10">
    <source>
        <dbReference type="ARBA" id="ARBA00023242"/>
    </source>
</evidence>
<dbReference type="Proteomes" id="UP000694421">
    <property type="component" value="Unplaced"/>
</dbReference>
<keyword evidence="6" id="KW-0862">Zinc</keyword>
<dbReference type="FunFam" id="3.30.160.60:FF:001270">
    <property type="entry name" value="zinc finger protein 583 isoform X1"/>
    <property type="match status" value="1"/>
</dbReference>
<protein>
    <submittedName>
        <fullName evidence="15">Uncharacterized protein</fullName>
    </submittedName>
</protein>
<reference evidence="15" key="1">
    <citation type="submission" date="2025-08" db="UniProtKB">
        <authorList>
            <consortium name="Ensembl"/>
        </authorList>
    </citation>
    <scope>IDENTIFICATION</scope>
</reference>
<feature type="compositionally biased region" description="Basic and acidic residues" evidence="12">
    <location>
        <begin position="255"/>
        <end position="269"/>
    </location>
</feature>
<dbReference type="GO" id="GO:0000978">
    <property type="term" value="F:RNA polymerase II cis-regulatory region sequence-specific DNA binding"/>
    <property type="evidence" value="ECO:0007669"/>
    <property type="project" value="TreeGrafter"/>
</dbReference>
<evidence type="ECO:0000256" key="12">
    <source>
        <dbReference type="SAM" id="MobiDB-lite"/>
    </source>
</evidence>
<feature type="domain" description="C2H2-type" evidence="13">
    <location>
        <begin position="486"/>
        <end position="504"/>
    </location>
</feature>
<comment type="subcellular location">
    <subcellularLocation>
        <location evidence="1">Nucleus</location>
    </subcellularLocation>
</comment>
<feature type="domain" description="C2H2-type" evidence="13">
    <location>
        <begin position="345"/>
        <end position="372"/>
    </location>
</feature>
<keyword evidence="10" id="KW-0539">Nucleus</keyword>
<keyword evidence="7" id="KW-0805">Transcription regulation</keyword>
<dbReference type="Ensembl" id="ENSSMRT00000012496.1">
    <property type="protein sequence ID" value="ENSSMRP00000010724.1"/>
    <property type="gene ID" value="ENSSMRG00000008482.1"/>
</dbReference>
<dbReference type="PROSITE" id="PS00028">
    <property type="entry name" value="ZINC_FINGER_C2H2_1"/>
    <property type="match status" value="7"/>
</dbReference>
<dbReference type="FunFam" id="3.30.160.60:FF:000358">
    <property type="entry name" value="zinc finger protein 24"/>
    <property type="match status" value="1"/>
</dbReference>
<dbReference type="PROSITE" id="PS50804">
    <property type="entry name" value="SCAN_BOX"/>
    <property type="match status" value="1"/>
</dbReference>
<feature type="region of interest" description="Disordered" evidence="12">
    <location>
        <begin position="83"/>
        <end position="108"/>
    </location>
</feature>
<dbReference type="InterPro" id="IPR038269">
    <property type="entry name" value="SCAN_sf"/>
</dbReference>
<keyword evidence="9" id="KW-0804">Transcription</keyword>
<dbReference type="Pfam" id="PF00096">
    <property type="entry name" value="zf-C2H2"/>
    <property type="match status" value="7"/>
</dbReference>
<feature type="compositionally biased region" description="Basic and acidic residues" evidence="12">
    <location>
        <begin position="83"/>
        <end position="92"/>
    </location>
</feature>
<feature type="domain" description="SCAN box" evidence="14">
    <location>
        <begin position="111"/>
        <end position="179"/>
    </location>
</feature>
<keyword evidence="16" id="KW-1185">Reference proteome</keyword>
<feature type="domain" description="C2H2-type" evidence="13">
    <location>
        <begin position="289"/>
        <end position="316"/>
    </location>
</feature>
<comment type="similarity">
    <text evidence="2">Belongs to the krueppel C2H2-type zinc-finger protein family.</text>
</comment>
<feature type="compositionally biased region" description="Basic residues" evidence="12">
    <location>
        <begin position="270"/>
        <end position="279"/>
    </location>
</feature>
<dbReference type="SUPFAM" id="SSF57667">
    <property type="entry name" value="beta-beta-alpha zinc fingers"/>
    <property type="match status" value="4"/>
</dbReference>
<dbReference type="SMART" id="SM00355">
    <property type="entry name" value="ZnF_C2H2"/>
    <property type="match status" value="8"/>
</dbReference>
<evidence type="ECO:0000256" key="3">
    <source>
        <dbReference type="ARBA" id="ARBA00022723"/>
    </source>
</evidence>
<evidence type="ECO:0000256" key="5">
    <source>
        <dbReference type="ARBA" id="ARBA00022771"/>
    </source>
</evidence>
<keyword evidence="5 11" id="KW-0863">Zinc-finger</keyword>
<evidence type="ECO:0000256" key="1">
    <source>
        <dbReference type="ARBA" id="ARBA00004123"/>
    </source>
</evidence>
<feature type="domain" description="C2H2-type" evidence="13">
    <location>
        <begin position="429"/>
        <end position="456"/>
    </location>
</feature>
<dbReference type="PROSITE" id="PS50157">
    <property type="entry name" value="ZINC_FINGER_C2H2_2"/>
    <property type="match status" value="8"/>
</dbReference>
<dbReference type="SMART" id="SM00431">
    <property type="entry name" value="SCAN"/>
    <property type="match status" value="1"/>
</dbReference>
<dbReference type="FunFam" id="3.30.160.60:FF:000100">
    <property type="entry name" value="Zinc finger 45-like"/>
    <property type="match status" value="1"/>
</dbReference>